<dbReference type="OrthoDB" id="6631006at2759"/>
<dbReference type="KEGG" id="api:100574055"/>
<evidence type="ECO:0000259" key="2">
    <source>
        <dbReference type="PROSITE" id="PS51366"/>
    </source>
</evidence>
<feature type="region of interest" description="Disordered" evidence="1">
    <location>
        <begin position="1"/>
        <end position="33"/>
    </location>
</feature>
<dbReference type="InterPro" id="IPR016024">
    <property type="entry name" value="ARM-type_fold"/>
</dbReference>
<dbReference type="Proteomes" id="UP000007819">
    <property type="component" value="Chromosome A2"/>
</dbReference>
<evidence type="ECO:0000313" key="3">
    <source>
        <dbReference type="EnsemblMetazoa" id="XP_008190196.1"/>
    </source>
</evidence>
<dbReference type="GeneID" id="100574055"/>
<dbReference type="Gene3D" id="1.25.40.180">
    <property type="match status" value="2"/>
</dbReference>
<evidence type="ECO:0000313" key="4">
    <source>
        <dbReference type="Proteomes" id="UP000007819"/>
    </source>
</evidence>
<protein>
    <recommendedName>
        <fullName evidence="2">MI domain-containing protein</fullName>
    </recommendedName>
</protein>
<evidence type="ECO:0000256" key="1">
    <source>
        <dbReference type="SAM" id="MobiDB-lite"/>
    </source>
</evidence>
<organism evidence="3 4">
    <name type="scientific">Acyrthosiphon pisum</name>
    <name type="common">Pea aphid</name>
    <dbReference type="NCBI Taxonomy" id="7029"/>
    <lineage>
        <taxon>Eukaryota</taxon>
        <taxon>Metazoa</taxon>
        <taxon>Ecdysozoa</taxon>
        <taxon>Arthropoda</taxon>
        <taxon>Hexapoda</taxon>
        <taxon>Insecta</taxon>
        <taxon>Pterygota</taxon>
        <taxon>Neoptera</taxon>
        <taxon>Paraneoptera</taxon>
        <taxon>Hemiptera</taxon>
        <taxon>Sternorrhyncha</taxon>
        <taxon>Aphidomorpha</taxon>
        <taxon>Aphidoidea</taxon>
        <taxon>Aphididae</taxon>
        <taxon>Macrosiphini</taxon>
        <taxon>Acyrthosiphon</taxon>
    </lineage>
</organism>
<name>A0A8R2BBE5_ACYPI</name>
<dbReference type="AlphaFoldDB" id="A0A8R2BBE5"/>
<accession>A0A8R2BBE5</accession>
<feature type="domain" description="MI" evidence="2">
    <location>
        <begin position="270"/>
        <end position="395"/>
    </location>
</feature>
<dbReference type="SUPFAM" id="SSF48371">
    <property type="entry name" value="ARM repeat"/>
    <property type="match status" value="2"/>
</dbReference>
<dbReference type="RefSeq" id="XP_008190196.1">
    <property type="nucleotide sequence ID" value="XM_008191974.2"/>
</dbReference>
<keyword evidence="4" id="KW-1185">Reference proteome</keyword>
<proteinExistence type="predicted"/>
<sequence length="608" mass="69747">MEPAHVSGSQQANISKEKKKRKKKNNQNFKNEVGESIIPNLKETQNNGLKHVIVNGAAKFPSYLDNLPYVEGQWSVINPTGKKVYSILFLSQLGSEAVCQKKPDVLKNWSTKSFIAPQFSSLSDILKQQEKKKNMNNKHYSKNEEKQSIISKLVEFVQHPEKPQYNGHVVNSTLKLPSYLDNLPYVEGQWSLTNPTGKKVYSILFLLKLGNEAICKKKPDVLKNWSTKSFIAPKCNSLSQSSVILDRSHGKLLKLKETVEHPLNSVVAYKMNMKCKSILVDYEELNNLNEIIYSLSEDESSVIRTRHKEFVKSMSLIILDCPITRTTVAGTIFAELLSKKILSMEAITQGIDDVLSYWNDFLMYYPQFFSYIAAIIAPLFLSQNTSFDFNNLKDSCTSIRPDNSSKLFTEVLYKINSSKETQNIKEQLGGILWIYTKWNMLENVPLDVFMPNDQINKYFKKDQVGVFLLSIAMYDKIKLTDNKLLYDILQSWICTNISAEIIKSSLFVRALTVAIVIVCLKLNHSYEDFFDHVHVKLLTHYIKLKPLPKNEIQAREVQCMFGIQIMSATLEHPRGMVLTLFNKLHQDRVISKESFELFVQEYDKIAVK</sequence>
<reference evidence="4" key="1">
    <citation type="submission" date="2010-06" db="EMBL/GenBank/DDBJ databases">
        <authorList>
            <person name="Jiang H."/>
            <person name="Abraham K."/>
            <person name="Ali S."/>
            <person name="Alsbrooks S.L."/>
            <person name="Anim B.N."/>
            <person name="Anosike U.S."/>
            <person name="Attaway T."/>
            <person name="Bandaranaike D.P."/>
            <person name="Battles P.K."/>
            <person name="Bell S.N."/>
            <person name="Bell A.V."/>
            <person name="Beltran B."/>
            <person name="Bickham C."/>
            <person name="Bustamante Y."/>
            <person name="Caleb T."/>
            <person name="Canada A."/>
            <person name="Cardenas V."/>
            <person name="Carter K."/>
            <person name="Chacko J."/>
            <person name="Chandrabose M.N."/>
            <person name="Chavez D."/>
            <person name="Chavez A."/>
            <person name="Chen L."/>
            <person name="Chu H.-S."/>
            <person name="Claassen K.J."/>
            <person name="Cockrell R."/>
            <person name="Collins M."/>
            <person name="Cooper J.A."/>
            <person name="Cree A."/>
            <person name="Curry S.M."/>
            <person name="Da Y."/>
            <person name="Dao M.D."/>
            <person name="Das B."/>
            <person name="Davila M.-L."/>
            <person name="Davy-Carroll L."/>
            <person name="Denson S."/>
            <person name="Dinh H."/>
            <person name="Ebong V.E."/>
            <person name="Edwards J.R."/>
            <person name="Egan A."/>
            <person name="El-Daye J."/>
            <person name="Escobedo L."/>
            <person name="Fernandez S."/>
            <person name="Fernando P.R."/>
            <person name="Flagg N."/>
            <person name="Forbes L.D."/>
            <person name="Fowler R.G."/>
            <person name="Fu Q."/>
            <person name="Gabisi R.A."/>
            <person name="Ganer J."/>
            <person name="Garbino Pronczuk A."/>
            <person name="Garcia R.M."/>
            <person name="Garner T."/>
            <person name="Garrett T.E."/>
            <person name="Gonzalez D.A."/>
            <person name="Hamid H."/>
            <person name="Hawkins E.S."/>
            <person name="Hirani K."/>
            <person name="Hogues M.E."/>
            <person name="Hollins B."/>
            <person name="Hsiao C.-H."/>
            <person name="Jabil R."/>
            <person name="James M.L."/>
            <person name="Jhangiani S.N."/>
            <person name="Johnson B."/>
            <person name="Johnson Q."/>
            <person name="Joshi V."/>
            <person name="Kalu J.B."/>
            <person name="Kam C."/>
            <person name="Kashfia A."/>
            <person name="Keebler J."/>
            <person name="Kisamo H."/>
            <person name="Kovar C.L."/>
            <person name="Lago L.A."/>
            <person name="Lai C.-Y."/>
            <person name="Laidlaw J."/>
            <person name="Lara F."/>
            <person name="Le T.-K."/>
            <person name="Lee S.L."/>
            <person name="Legall F.H."/>
            <person name="Lemon S.J."/>
            <person name="Lewis L.R."/>
            <person name="Li B."/>
            <person name="Liu Y."/>
            <person name="Liu Y.-S."/>
            <person name="Lopez J."/>
            <person name="Lozado R.J."/>
            <person name="Lu J."/>
            <person name="Madu R.C."/>
            <person name="Maheshwari M."/>
            <person name="Maheshwari R."/>
            <person name="Malloy K."/>
            <person name="Martinez E."/>
            <person name="Mathew T."/>
            <person name="Mercado I.C."/>
            <person name="Mercado C."/>
            <person name="Meyer B."/>
            <person name="Montgomery K."/>
            <person name="Morgan M.B."/>
            <person name="Munidasa M."/>
            <person name="Nazareth L.V."/>
            <person name="Nelson J."/>
            <person name="Ng B.M."/>
            <person name="Nguyen N.B."/>
            <person name="Nguyen P.Q."/>
            <person name="Nguyen T."/>
            <person name="Obregon M."/>
            <person name="Okwuonu G.O."/>
            <person name="Onwere C.G."/>
            <person name="Orozco G."/>
            <person name="Parra A."/>
            <person name="Patel S."/>
            <person name="Patil S."/>
            <person name="Perez A."/>
            <person name="Perez Y."/>
            <person name="Pham C."/>
            <person name="Primus E.L."/>
            <person name="Pu L.-L."/>
            <person name="Puazo M."/>
            <person name="Qin X."/>
            <person name="Quiroz J.B."/>
            <person name="Reese J."/>
            <person name="Richards S."/>
            <person name="Rives C.M."/>
            <person name="Robberts R."/>
            <person name="Ruiz S.J."/>
            <person name="Ruiz M.J."/>
            <person name="Santibanez J."/>
            <person name="Schneider B.W."/>
            <person name="Sisson I."/>
            <person name="Smith M."/>
            <person name="Sodergren E."/>
            <person name="Song X.-Z."/>
            <person name="Song B.B."/>
            <person name="Summersgill H."/>
            <person name="Thelus R."/>
            <person name="Thornton R.D."/>
            <person name="Trejos Z.Y."/>
            <person name="Usmani K."/>
            <person name="Vattathil S."/>
            <person name="Villasana D."/>
            <person name="Walker D.L."/>
            <person name="Wang S."/>
            <person name="Wang K."/>
            <person name="White C.S."/>
            <person name="Williams A.C."/>
            <person name="Williamson J."/>
            <person name="Wilson K."/>
            <person name="Woghiren I.O."/>
            <person name="Woodworth J.R."/>
            <person name="Worley K.C."/>
            <person name="Wright R.A."/>
            <person name="Wu W."/>
            <person name="Young L."/>
            <person name="Zhang L."/>
            <person name="Zhang J."/>
            <person name="Zhu Y."/>
            <person name="Muzny D.M."/>
            <person name="Weinstock G."/>
            <person name="Gibbs R.A."/>
        </authorList>
    </citation>
    <scope>NUCLEOTIDE SEQUENCE [LARGE SCALE GENOMIC DNA]</scope>
    <source>
        <strain evidence="4">LSR1</strain>
    </source>
</reference>
<dbReference type="InterPro" id="IPR003891">
    <property type="entry name" value="Initiation_fac_eIF4g_MI"/>
</dbReference>
<dbReference type="PROSITE" id="PS51366">
    <property type="entry name" value="MI"/>
    <property type="match status" value="1"/>
</dbReference>
<dbReference type="EnsemblMetazoa" id="XM_008191974.3">
    <property type="protein sequence ID" value="XP_008190196.1"/>
    <property type="gene ID" value="LOC100574055"/>
</dbReference>
<reference evidence="3" key="2">
    <citation type="submission" date="2022-06" db="UniProtKB">
        <authorList>
            <consortium name="EnsemblMetazoa"/>
        </authorList>
    </citation>
    <scope>IDENTIFICATION</scope>
</reference>